<dbReference type="PANTHER" id="PTHR43518">
    <property type="entry name" value="NITRATE REDUCTASE BETA SUBUNIT"/>
    <property type="match status" value="1"/>
</dbReference>
<evidence type="ECO:0000256" key="5">
    <source>
        <dbReference type="ARBA" id="ARBA00022485"/>
    </source>
</evidence>
<organism evidence="13 14">
    <name type="scientific">Saccharicrinis carchari</name>
    <dbReference type="NCBI Taxonomy" id="1168039"/>
    <lineage>
        <taxon>Bacteria</taxon>
        <taxon>Pseudomonadati</taxon>
        <taxon>Bacteroidota</taxon>
        <taxon>Bacteroidia</taxon>
        <taxon>Marinilabiliales</taxon>
        <taxon>Marinilabiliaceae</taxon>
        <taxon>Saccharicrinis</taxon>
    </lineage>
</organism>
<keyword evidence="7" id="KW-0677">Repeat</keyword>
<evidence type="ECO:0000256" key="11">
    <source>
        <dbReference type="ARBA" id="ARBA00023291"/>
    </source>
</evidence>
<keyword evidence="4" id="KW-0813">Transport</keyword>
<dbReference type="GO" id="GO:0009325">
    <property type="term" value="C:nitrate reductase complex"/>
    <property type="evidence" value="ECO:0007669"/>
    <property type="project" value="InterPro"/>
</dbReference>
<protein>
    <submittedName>
        <fullName evidence="13">Respiratory nitrate reductase beta subunit</fullName>
    </submittedName>
</protein>
<evidence type="ECO:0000313" key="13">
    <source>
        <dbReference type="EMBL" id="SMO54620.1"/>
    </source>
</evidence>
<dbReference type="Proteomes" id="UP000319040">
    <property type="component" value="Unassembled WGS sequence"/>
</dbReference>
<sequence>MKNIKSQISIVFHLDKCIGCHTCSIACKNVWTDRKGAEYMWWNNVETKPGTGYPHKWEDQDAYKGGWEKKGDSVRLKGAGKAKGLKTLFHNTHLPTMDNYYEPWTYQYSKLLDAPEGDDQPTAEPISMITGEKITPKAGPNWDDDLGGSPEYARNDVNMKDLSPAEQETMFQLERMVMFYVPRICNHCLNPACVAACPSGAIYKRGEDGIVLVNQEVCRGWRMCVTACPYKKVYFNWHTGKSEKCILCYPRIETDQAPACMHSCVGRIRYLGVMLYDADRLEEMASCNEKDLQKKQLDIYLDPNDPEVIREAKECGIADSSIQAAQKSPVYKYVKEWGIALPLHPEFRTLPSLFYVPPLLPAMAQKNENDHYHTASSYLWEDMDNSRLPLQYLASLFSAGNTGTIRNVLKKLMSVRMHRRAVTVGDLDRNEVDKALLESGLTAEVADDIYRLTSLAKLRDRFVIPPAHREEAIEMLEETHERKGNTGFGFTKKPNRGL</sequence>
<keyword evidence="5" id="KW-0004">4Fe-4S</keyword>
<evidence type="ECO:0000256" key="10">
    <source>
        <dbReference type="ARBA" id="ARBA00023014"/>
    </source>
</evidence>
<evidence type="ECO:0000256" key="2">
    <source>
        <dbReference type="ARBA" id="ARBA00001966"/>
    </source>
</evidence>
<dbReference type="GO" id="GO:0008940">
    <property type="term" value="F:nitrate reductase activity"/>
    <property type="evidence" value="ECO:0007669"/>
    <property type="project" value="InterPro"/>
</dbReference>
<dbReference type="GO" id="GO:0046872">
    <property type="term" value="F:metal ion binding"/>
    <property type="evidence" value="ECO:0007669"/>
    <property type="project" value="UniProtKB-KW"/>
</dbReference>
<comment type="subcellular location">
    <subcellularLocation>
        <location evidence="3">Cell envelope</location>
    </subcellularLocation>
</comment>
<feature type="domain" description="4Fe-4S ferredoxin-type" evidence="12">
    <location>
        <begin position="176"/>
        <end position="207"/>
    </location>
</feature>
<dbReference type="GO" id="GO:0016020">
    <property type="term" value="C:membrane"/>
    <property type="evidence" value="ECO:0007669"/>
    <property type="project" value="TreeGrafter"/>
</dbReference>
<dbReference type="GO" id="GO:0009061">
    <property type="term" value="P:anaerobic respiration"/>
    <property type="evidence" value="ECO:0007669"/>
    <property type="project" value="TreeGrafter"/>
</dbReference>
<dbReference type="NCBIfam" id="TIGR01660">
    <property type="entry name" value="narH"/>
    <property type="match status" value="1"/>
</dbReference>
<dbReference type="Pfam" id="PF13247">
    <property type="entry name" value="Fer4_11"/>
    <property type="match status" value="1"/>
</dbReference>
<dbReference type="Gene3D" id="3.30.70.20">
    <property type="match status" value="4"/>
</dbReference>
<dbReference type="PROSITE" id="PS51379">
    <property type="entry name" value="4FE4S_FER_2"/>
    <property type="match status" value="3"/>
</dbReference>
<evidence type="ECO:0000256" key="1">
    <source>
        <dbReference type="ARBA" id="ARBA00001927"/>
    </source>
</evidence>
<proteinExistence type="predicted"/>
<feature type="domain" description="4Fe-4S ferredoxin-type" evidence="12">
    <location>
        <begin position="209"/>
        <end position="238"/>
    </location>
</feature>
<comment type="cofactor">
    <cofactor evidence="2">
        <name>[4Fe-4S] cluster</name>
        <dbReference type="ChEBI" id="CHEBI:49883"/>
    </cofactor>
</comment>
<dbReference type="InterPro" id="IPR017896">
    <property type="entry name" value="4Fe4S_Fe-S-bd"/>
</dbReference>
<reference evidence="13 14" key="1">
    <citation type="submission" date="2017-05" db="EMBL/GenBank/DDBJ databases">
        <authorList>
            <person name="Varghese N."/>
            <person name="Submissions S."/>
        </authorList>
    </citation>
    <scope>NUCLEOTIDE SEQUENCE [LARGE SCALE GENOMIC DNA]</scope>
    <source>
        <strain evidence="13 14">DSM 27040</strain>
    </source>
</reference>
<name>A0A521C7D4_SACCC</name>
<keyword evidence="8" id="KW-0249">Electron transport</keyword>
<evidence type="ECO:0000256" key="3">
    <source>
        <dbReference type="ARBA" id="ARBA00004196"/>
    </source>
</evidence>
<evidence type="ECO:0000256" key="7">
    <source>
        <dbReference type="ARBA" id="ARBA00022737"/>
    </source>
</evidence>
<dbReference type="RefSeq" id="WP_142532692.1">
    <property type="nucleotide sequence ID" value="NZ_FXTB01000002.1"/>
</dbReference>
<dbReference type="GO" id="GO:0030313">
    <property type="term" value="C:cell envelope"/>
    <property type="evidence" value="ECO:0007669"/>
    <property type="project" value="UniProtKB-SubCell"/>
</dbReference>
<accession>A0A521C7D4</accession>
<evidence type="ECO:0000256" key="9">
    <source>
        <dbReference type="ARBA" id="ARBA00023004"/>
    </source>
</evidence>
<dbReference type="InterPro" id="IPR006547">
    <property type="entry name" value="NO3_Rdtase_bsu"/>
</dbReference>
<dbReference type="SUPFAM" id="SSF54862">
    <property type="entry name" value="4Fe-4S ferredoxins"/>
    <property type="match status" value="1"/>
</dbReference>
<dbReference type="GO" id="GO:0042126">
    <property type="term" value="P:nitrate metabolic process"/>
    <property type="evidence" value="ECO:0007669"/>
    <property type="project" value="InterPro"/>
</dbReference>
<keyword evidence="11" id="KW-0003">3Fe-4S</keyword>
<evidence type="ECO:0000256" key="4">
    <source>
        <dbReference type="ARBA" id="ARBA00022448"/>
    </source>
</evidence>
<dbReference type="CDD" id="cd10557">
    <property type="entry name" value="NarH_beta-like"/>
    <property type="match status" value="1"/>
</dbReference>
<dbReference type="Pfam" id="PF14711">
    <property type="entry name" value="Nitr_red_bet_C"/>
    <property type="match status" value="1"/>
</dbReference>
<feature type="domain" description="4Fe-4S ferredoxin-type" evidence="12">
    <location>
        <begin position="8"/>
        <end position="37"/>
    </location>
</feature>
<dbReference type="OrthoDB" id="9779457at2"/>
<evidence type="ECO:0000313" key="14">
    <source>
        <dbReference type="Proteomes" id="UP000319040"/>
    </source>
</evidence>
<dbReference type="EMBL" id="FXTB01000002">
    <property type="protein sequence ID" value="SMO54620.1"/>
    <property type="molecule type" value="Genomic_DNA"/>
</dbReference>
<keyword evidence="10" id="KW-0411">Iron-sulfur</keyword>
<keyword evidence="9" id="KW-0408">Iron</keyword>
<keyword evidence="14" id="KW-1185">Reference proteome</keyword>
<dbReference type="GO" id="GO:0051538">
    <property type="term" value="F:3 iron, 4 sulfur cluster binding"/>
    <property type="evidence" value="ECO:0007669"/>
    <property type="project" value="UniProtKB-KW"/>
</dbReference>
<keyword evidence="6" id="KW-0479">Metal-binding</keyword>
<comment type="cofactor">
    <cofactor evidence="1">
        <name>[3Fe-4S] cluster</name>
        <dbReference type="ChEBI" id="CHEBI:21137"/>
    </cofactor>
</comment>
<gene>
    <name evidence="13" type="ORF">SAMN06265379_102407</name>
</gene>
<dbReference type="PANTHER" id="PTHR43518:SF1">
    <property type="entry name" value="RESPIRATORY NITRATE REDUCTASE 1 BETA CHAIN"/>
    <property type="match status" value="1"/>
</dbReference>
<dbReference type="AlphaFoldDB" id="A0A521C7D4"/>
<evidence type="ECO:0000259" key="12">
    <source>
        <dbReference type="PROSITE" id="PS51379"/>
    </source>
</evidence>
<evidence type="ECO:0000256" key="8">
    <source>
        <dbReference type="ARBA" id="ARBA00022982"/>
    </source>
</evidence>
<evidence type="ECO:0000256" key="6">
    <source>
        <dbReference type="ARBA" id="ARBA00022723"/>
    </source>
</evidence>
<dbReference type="GO" id="GO:0051539">
    <property type="term" value="F:4 iron, 4 sulfur cluster binding"/>
    <property type="evidence" value="ECO:0007669"/>
    <property type="project" value="UniProtKB-KW"/>
</dbReference>
<dbReference type="GO" id="GO:0009055">
    <property type="term" value="F:electron transfer activity"/>
    <property type="evidence" value="ECO:0007669"/>
    <property type="project" value="TreeGrafter"/>
</dbReference>
<dbReference type="InterPro" id="IPR029263">
    <property type="entry name" value="Nitr_red_bet_C"/>
</dbReference>